<accession>A0A5D3CY79</accession>
<evidence type="ECO:0000313" key="3">
    <source>
        <dbReference type="Proteomes" id="UP000321947"/>
    </source>
</evidence>
<organism evidence="2 3">
    <name type="scientific">Cucumis melo var. makuwa</name>
    <name type="common">Oriental melon</name>
    <dbReference type="NCBI Taxonomy" id="1194695"/>
    <lineage>
        <taxon>Eukaryota</taxon>
        <taxon>Viridiplantae</taxon>
        <taxon>Streptophyta</taxon>
        <taxon>Embryophyta</taxon>
        <taxon>Tracheophyta</taxon>
        <taxon>Spermatophyta</taxon>
        <taxon>Magnoliopsida</taxon>
        <taxon>eudicotyledons</taxon>
        <taxon>Gunneridae</taxon>
        <taxon>Pentapetalae</taxon>
        <taxon>rosids</taxon>
        <taxon>fabids</taxon>
        <taxon>Cucurbitales</taxon>
        <taxon>Cucurbitaceae</taxon>
        <taxon>Benincaseae</taxon>
        <taxon>Cucumis</taxon>
    </lineage>
</organism>
<dbReference type="Proteomes" id="UP000321947">
    <property type="component" value="Unassembled WGS sequence"/>
</dbReference>
<protein>
    <recommendedName>
        <fullName evidence="4">Zinc finger protein ZPR1-like protein</fullName>
    </recommendedName>
</protein>
<feature type="region of interest" description="Disordered" evidence="1">
    <location>
        <begin position="1"/>
        <end position="21"/>
    </location>
</feature>
<proteinExistence type="predicted"/>
<reference evidence="2 3" key="1">
    <citation type="submission" date="2019-08" db="EMBL/GenBank/DDBJ databases">
        <title>Draft genome sequences of two oriental melons (Cucumis melo L. var makuwa).</title>
        <authorList>
            <person name="Kwon S.-Y."/>
        </authorList>
    </citation>
    <scope>NUCLEOTIDE SEQUENCE [LARGE SCALE GENOMIC DNA]</scope>
    <source>
        <strain evidence="3">cv. Chang Bougi</strain>
        <tissue evidence="2">Leaf</tissue>
    </source>
</reference>
<evidence type="ECO:0000256" key="1">
    <source>
        <dbReference type="SAM" id="MobiDB-lite"/>
    </source>
</evidence>
<gene>
    <name evidence="2" type="ORF">E5676_scaffold21G002530</name>
</gene>
<name>A0A5D3CY79_CUCMM</name>
<dbReference type="AlphaFoldDB" id="A0A5D3CY79"/>
<evidence type="ECO:0008006" key="4">
    <source>
        <dbReference type="Google" id="ProtNLM"/>
    </source>
</evidence>
<sequence>MQKMCDQVLGRRPGYSKGLGWGSKLKVRKTRSASSSSMPCLQSTEREIQLQAKLDEALEWIEHIEEHTRNHQALASEVEQMRKLIQDMTWAQQGPPHDP</sequence>
<comment type="caution">
    <text evidence="2">The sequence shown here is derived from an EMBL/GenBank/DDBJ whole genome shotgun (WGS) entry which is preliminary data.</text>
</comment>
<evidence type="ECO:0000313" key="2">
    <source>
        <dbReference type="EMBL" id="TYK16455.1"/>
    </source>
</evidence>
<dbReference type="EMBL" id="SSTD01008307">
    <property type="protein sequence ID" value="TYK16455.1"/>
    <property type="molecule type" value="Genomic_DNA"/>
</dbReference>